<accession>A0AA88L2B5</accession>
<feature type="region of interest" description="Disordered" evidence="1">
    <location>
        <begin position="228"/>
        <end position="275"/>
    </location>
</feature>
<feature type="compositionally biased region" description="Polar residues" evidence="1">
    <location>
        <begin position="193"/>
        <end position="215"/>
    </location>
</feature>
<dbReference type="PANTHER" id="PTHR17604">
    <property type="entry name" value="TRANSCRIPTION COFACTOR VESTIGIAL-LIKE PROTEIN 4"/>
    <property type="match status" value="1"/>
</dbReference>
<comment type="caution">
    <text evidence="2">The sequence shown here is derived from an EMBL/GenBank/DDBJ whole genome shotgun (WGS) entry which is preliminary data.</text>
</comment>
<feature type="compositionally biased region" description="Polar residues" evidence="1">
    <location>
        <begin position="251"/>
        <end position="263"/>
    </location>
</feature>
<dbReference type="EMBL" id="JAVRJZ010000014">
    <property type="protein sequence ID" value="KAK2713907.1"/>
    <property type="molecule type" value="Genomic_DNA"/>
</dbReference>
<evidence type="ECO:0008006" key="4">
    <source>
        <dbReference type="Google" id="ProtNLM"/>
    </source>
</evidence>
<dbReference type="Proteomes" id="UP001187531">
    <property type="component" value="Unassembled WGS sequence"/>
</dbReference>
<dbReference type="Pfam" id="PF15245">
    <property type="entry name" value="VGLL4"/>
    <property type="match status" value="1"/>
</dbReference>
<feature type="compositionally biased region" description="Basic and acidic residues" evidence="1">
    <location>
        <begin position="49"/>
        <end position="66"/>
    </location>
</feature>
<dbReference type="PANTHER" id="PTHR17604:SF7">
    <property type="entry name" value="TONDU-DOMAIN-CONTAINING GROWTH INHIBITOR, ISOFORM A"/>
    <property type="match status" value="1"/>
</dbReference>
<feature type="region of interest" description="Disordered" evidence="1">
    <location>
        <begin position="21"/>
        <end position="88"/>
    </location>
</feature>
<dbReference type="GO" id="GO:0001223">
    <property type="term" value="F:transcription coactivator binding"/>
    <property type="evidence" value="ECO:0007669"/>
    <property type="project" value="TreeGrafter"/>
</dbReference>
<dbReference type="SMART" id="SM00711">
    <property type="entry name" value="TDU"/>
    <property type="match status" value="2"/>
</dbReference>
<dbReference type="InterPro" id="IPR006627">
    <property type="entry name" value="TDU_repeat"/>
</dbReference>
<feature type="region of interest" description="Disordered" evidence="1">
    <location>
        <begin position="134"/>
        <end position="168"/>
    </location>
</feature>
<dbReference type="GO" id="GO:0045892">
    <property type="term" value="P:negative regulation of DNA-templated transcription"/>
    <property type="evidence" value="ECO:0007669"/>
    <property type="project" value="TreeGrafter"/>
</dbReference>
<evidence type="ECO:0000313" key="2">
    <source>
        <dbReference type="EMBL" id="KAK2713907.1"/>
    </source>
</evidence>
<gene>
    <name evidence="2" type="ORF">QYM36_009704</name>
</gene>
<reference evidence="2" key="1">
    <citation type="submission" date="2023-07" db="EMBL/GenBank/DDBJ databases">
        <title>Chromosome-level genome assembly of Artemia franciscana.</title>
        <authorList>
            <person name="Jo E."/>
        </authorList>
    </citation>
    <scope>NUCLEOTIDE SEQUENCE</scope>
    <source>
        <tissue evidence="2">Whole body</tissue>
    </source>
</reference>
<feature type="region of interest" description="Disordered" evidence="1">
    <location>
        <begin position="190"/>
        <end position="216"/>
    </location>
</feature>
<name>A0AA88L2B5_ARTSF</name>
<evidence type="ECO:0000256" key="1">
    <source>
        <dbReference type="SAM" id="MobiDB-lite"/>
    </source>
</evidence>
<organism evidence="2 3">
    <name type="scientific">Artemia franciscana</name>
    <name type="common">Brine shrimp</name>
    <name type="synonym">Artemia sanfranciscana</name>
    <dbReference type="NCBI Taxonomy" id="6661"/>
    <lineage>
        <taxon>Eukaryota</taxon>
        <taxon>Metazoa</taxon>
        <taxon>Ecdysozoa</taxon>
        <taxon>Arthropoda</taxon>
        <taxon>Crustacea</taxon>
        <taxon>Branchiopoda</taxon>
        <taxon>Anostraca</taxon>
        <taxon>Artemiidae</taxon>
        <taxon>Artemia</taxon>
    </lineage>
</organism>
<evidence type="ECO:0000313" key="3">
    <source>
        <dbReference type="Proteomes" id="UP001187531"/>
    </source>
</evidence>
<keyword evidence="3" id="KW-1185">Reference proteome</keyword>
<dbReference type="InterPro" id="IPR028184">
    <property type="entry name" value="VGLL4"/>
</dbReference>
<proteinExistence type="predicted"/>
<dbReference type="AlphaFoldDB" id="A0AA88L2B5"/>
<sequence length="275" mass="30532">MLRILCQNVADIAIMAKSGEGPSVTKPNKTFWQPWSDDDEVRGRGSQNVERHEIGIRSRREKRKADWEEEPPVGRKQPLFEPETTSSTDIATRGLEDAPLDMSTTSRLPQYPNFPPHIQMSGENLPPYKRPTVITCRSKSPPPYRPTSCSPGLDGRKDEQKRALVKSCDTSDPVIDEHFRRSLGERYAHLFTSGDSGRRSATPTEQPPRSVSVTGLTVDDHFAKALGEDWIKLQNRGKNGTESPKPHTPQPGKTSSQSGSNPGSPMPQRQGLVLT</sequence>
<protein>
    <recommendedName>
        <fullName evidence="4">Transcription cofactor vestigial-like protein 4</fullName>
    </recommendedName>
</protein>